<feature type="domain" description="Major facilitator superfamily (MFS) profile" evidence="8">
    <location>
        <begin position="228"/>
        <end position="423"/>
    </location>
</feature>
<dbReference type="InterPro" id="IPR036259">
    <property type="entry name" value="MFS_trans_sf"/>
</dbReference>
<keyword evidence="3" id="KW-1003">Cell membrane</keyword>
<feature type="transmembrane region" description="Helical" evidence="7">
    <location>
        <begin position="261"/>
        <end position="283"/>
    </location>
</feature>
<evidence type="ECO:0000313" key="10">
    <source>
        <dbReference type="Proteomes" id="UP001165136"/>
    </source>
</evidence>
<dbReference type="Pfam" id="PF05977">
    <property type="entry name" value="MFS_3"/>
    <property type="match status" value="1"/>
</dbReference>
<comment type="subcellular location">
    <subcellularLocation>
        <location evidence="1">Cell membrane</location>
        <topology evidence="1">Multi-pass membrane protein</topology>
    </subcellularLocation>
</comment>
<feature type="transmembrane region" description="Helical" evidence="7">
    <location>
        <begin position="295"/>
        <end position="313"/>
    </location>
</feature>
<comment type="caution">
    <text evidence="9">The sequence shown here is derived from an EMBL/GenBank/DDBJ whole genome shotgun (WGS) entry which is preliminary data.</text>
</comment>
<dbReference type="EMBL" id="BSTI01000005">
    <property type="protein sequence ID" value="GLY66108.1"/>
    <property type="molecule type" value="Genomic_DNA"/>
</dbReference>
<feature type="transmembrane region" description="Helical" evidence="7">
    <location>
        <begin position="319"/>
        <end position="341"/>
    </location>
</feature>
<keyword evidence="6 7" id="KW-0472">Membrane</keyword>
<sequence length="423" mass="45253">MTVAESHRQRGGLLRDHDFRHLWAADAISQVGTRVSALAVPLFALLTLAASDFEVAALRTAQTVAYLLIGLQAGAWCDRMRNRPVLIVADLARAVALGSVPVAAAFGALTIWQLYGVVLVSGLFTVFFDVAHQSYLPRLVGRADLVEGNAKLRANMSVASLAAPSISGWLVQLFSAPVAIAVDACSYLWSAAWLSRIRKREESPPPRENRNLWREIREGWGVVLGHPVMRAISVNNALSSLCQSAQLSIIVVFLVREVRLSAGAIGLLNSLALTGALFGSFLVRRLATRFGAARLLWTTSLIVGVAYLSYPLTTRGWGLAWYVAANFAASACVVITIVVQVSFQQALCPADMLGRVNATMNFLYWGVAPLGSLGAGLLADLISARGTLWVAAVGMVLAGLALVLSPLRTMRDLPDGANSEVGH</sequence>
<dbReference type="GO" id="GO:0005886">
    <property type="term" value="C:plasma membrane"/>
    <property type="evidence" value="ECO:0007669"/>
    <property type="project" value="UniProtKB-SubCell"/>
</dbReference>
<dbReference type="CDD" id="cd06173">
    <property type="entry name" value="MFS_MefA_like"/>
    <property type="match status" value="1"/>
</dbReference>
<name>A0A9W6QYL6_9PSEU</name>
<evidence type="ECO:0000259" key="8">
    <source>
        <dbReference type="PROSITE" id="PS50850"/>
    </source>
</evidence>
<keyword evidence="10" id="KW-1185">Reference proteome</keyword>
<proteinExistence type="predicted"/>
<evidence type="ECO:0000256" key="5">
    <source>
        <dbReference type="ARBA" id="ARBA00022989"/>
    </source>
</evidence>
<evidence type="ECO:0000256" key="1">
    <source>
        <dbReference type="ARBA" id="ARBA00004651"/>
    </source>
</evidence>
<feature type="transmembrane region" description="Helical" evidence="7">
    <location>
        <begin position="85"/>
        <end position="106"/>
    </location>
</feature>
<dbReference type="GO" id="GO:0022857">
    <property type="term" value="F:transmembrane transporter activity"/>
    <property type="evidence" value="ECO:0007669"/>
    <property type="project" value="InterPro"/>
</dbReference>
<feature type="transmembrane region" description="Helical" evidence="7">
    <location>
        <begin position="388"/>
        <end position="407"/>
    </location>
</feature>
<keyword evidence="5 7" id="KW-1133">Transmembrane helix</keyword>
<dbReference type="InterPro" id="IPR020846">
    <property type="entry name" value="MFS_dom"/>
</dbReference>
<evidence type="ECO:0000256" key="7">
    <source>
        <dbReference type="SAM" id="Phobius"/>
    </source>
</evidence>
<reference evidence="9" key="1">
    <citation type="submission" date="2023-03" db="EMBL/GenBank/DDBJ databases">
        <title>Amycolatopsis taiwanensis NBRC 103393.</title>
        <authorList>
            <person name="Ichikawa N."/>
            <person name="Sato H."/>
            <person name="Tonouchi N."/>
        </authorList>
    </citation>
    <scope>NUCLEOTIDE SEQUENCE</scope>
    <source>
        <strain evidence="9">NBRC 103393</strain>
    </source>
</reference>
<evidence type="ECO:0000256" key="3">
    <source>
        <dbReference type="ARBA" id="ARBA00022475"/>
    </source>
</evidence>
<feature type="transmembrane region" description="Helical" evidence="7">
    <location>
        <begin position="112"/>
        <end position="131"/>
    </location>
</feature>
<dbReference type="SUPFAM" id="SSF103473">
    <property type="entry name" value="MFS general substrate transporter"/>
    <property type="match status" value="1"/>
</dbReference>
<dbReference type="Gene3D" id="1.20.1250.20">
    <property type="entry name" value="MFS general substrate transporter like domains"/>
    <property type="match status" value="1"/>
</dbReference>
<organism evidence="9 10">
    <name type="scientific">Amycolatopsis taiwanensis</name>
    <dbReference type="NCBI Taxonomy" id="342230"/>
    <lineage>
        <taxon>Bacteria</taxon>
        <taxon>Bacillati</taxon>
        <taxon>Actinomycetota</taxon>
        <taxon>Actinomycetes</taxon>
        <taxon>Pseudonocardiales</taxon>
        <taxon>Pseudonocardiaceae</taxon>
        <taxon>Amycolatopsis</taxon>
    </lineage>
</organism>
<dbReference type="PROSITE" id="PS50850">
    <property type="entry name" value="MFS"/>
    <property type="match status" value="1"/>
</dbReference>
<feature type="transmembrane region" description="Helical" evidence="7">
    <location>
        <begin position="152"/>
        <end position="170"/>
    </location>
</feature>
<dbReference type="PANTHER" id="PTHR23513">
    <property type="entry name" value="INTEGRAL MEMBRANE EFFLUX PROTEIN-RELATED"/>
    <property type="match status" value="1"/>
</dbReference>
<dbReference type="InterPro" id="IPR010290">
    <property type="entry name" value="TM_effector"/>
</dbReference>
<evidence type="ECO:0000256" key="4">
    <source>
        <dbReference type="ARBA" id="ARBA00022692"/>
    </source>
</evidence>
<dbReference type="Proteomes" id="UP001165136">
    <property type="component" value="Unassembled WGS sequence"/>
</dbReference>
<feature type="transmembrane region" description="Helical" evidence="7">
    <location>
        <begin position="362"/>
        <end position="382"/>
    </location>
</feature>
<keyword evidence="4 7" id="KW-0812">Transmembrane</keyword>
<accession>A0A9W6QYL6</accession>
<evidence type="ECO:0000256" key="2">
    <source>
        <dbReference type="ARBA" id="ARBA00022448"/>
    </source>
</evidence>
<evidence type="ECO:0000256" key="6">
    <source>
        <dbReference type="ARBA" id="ARBA00023136"/>
    </source>
</evidence>
<evidence type="ECO:0000313" key="9">
    <source>
        <dbReference type="EMBL" id="GLY66108.1"/>
    </source>
</evidence>
<gene>
    <name evidence="9" type="ORF">Atai01_27270</name>
</gene>
<dbReference type="RefSeq" id="WP_285487038.1">
    <property type="nucleotide sequence ID" value="NZ_BSTI01000005.1"/>
</dbReference>
<protein>
    <submittedName>
        <fullName evidence="9">MFS transporter</fullName>
    </submittedName>
</protein>
<keyword evidence="2" id="KW-0813">Transport</keyword>
<dbReference type="PANTHER" id="PTHR23513:SF6">
    <property type="entry name" value="MAJOR FACILITATOR SUPERFAMILY ASSOCIATED DOMAIN-CONTAINING PROTEIN"/>
    <property type="match status" value="1"/>
</dbReference>
<dbReference type="AlphaFoldDB" id="A0A9W6QYL6"/>